<proteinExistence type="predicted"/>
<dbReference type="EMBL" id="BGZK01000318">
    <property type="protein sequence ID" value="GBP36463.1"/>
    <property type="molecule type" value="Genomic_DNA"/>
</dbReference>
<name>A0A4C1VCV1_EUMVA</name>
<protein>
    <submittedName>
        <fullName evidence="1">Uncharacterized protein</fullName>
    </submittedName>
</protein>
<dbReference type="OrthoDB" id="6916300at2759"/>
<comment type="caution">
    <text evidence="1">The sequence shown here is derived from an EMBL/GenBank/DDBJ whole genome shotgun (WGS) entry which is preliminary data.</text>
</comment>
<keyword evidence="2" id="KW-1185">Reference proteome</keyword>
<gene>
    <name evidence="1" type="ORF">EVAR_88043_1</name>
</gene>
<accession>A0A4C1VCV1</accession>
<sequence>MHSPSRDTNQQASHQTVCGHRRPWTLATMEEAQVRCWPLGREQDITQRKIGLMEWGQREWATGTLTHWTKYNSGGCYFTSAFSVSPVDVVRQPSWLQYSSTTISTYGSAIVQ</sequence>
<reference evidence="1 2" key="1">
    <citation type="journal article" date="2019" name="Commun. Biol.">
        <title>The bagworm genome reveals a unique fibroin gene that provides high tensile strength.</title>
        <authorList>
            <person name="Kono N."/>
            <person name="Nakamura H."/>
            <person name="Ohtoshi R."/>
            <person name="Tomita M."/>
            <person name="Numata K."/>
            <person name="Arakawa K."/>
        </authorList>
    </citation>
    <scope>NUCLEOTIDE SEQUENCE [LARGE SCALE GENOMIC DNA]</scope>
</reference>
<organism evidence="1 2">
    <name type="scientific">Eumeta variegata</name>
    <name type="common">Bagworm moth</name>
    <name type="synonym">Eumeta japonica</name>
    <dbReference type="NCBI Taxonomy" id="151549"/>
    <lineage>
        <taxon>Eukaryota</taxon>
        <taxon>Metazoa</taxon>
        <taxon>Ecdysozoa</taxon>
        <taxon>Arthropoda</taxon>
        <taxon>Hexapoda</taxon>
        <taxon>Insecta</taxon>
        <taxon>Pterygota</taxon>
        <taxon>Neoptera</taxon>
        <taxon>Endopterygota</taxon>
        <taxon>Lepidoptera</taxon>
        <taxon>Glossata</taxon>
        <taxon>Ditrysia</taxon>
        <taxon>Tineoidea</taxon>
        <taxon>Psychidae</taxon>
        <taxon>Oiketicinae</taxon>
        <taxon>Eumeta</taxon>
    </lineage>
</organism>
<evidence type="ECO:0000313" key="2">
    <source>
        <dbReference type="Proteomes" id="UP000299102"/>
    </source>
</evidence>
<dbReference type="Proteomes" id="UP000299102">
    <property type="component" value="Unassembled WGS sequence"/>
</dbReference>
<evidence type="ECO:0000313" key="1">
    <source>
        <dbReference type="EMBL" id="GBP36463.1"/>
    </source>
</evidence>
<dbReference type="AlphaFoldDB" id="A0A4C1VCV1"/>